<protein>
    <submittedName>
        <fullName evidence="2">Uncharacterized protein</fullName>
    </submittedName>
</protein>
<feature type="transmembrane region" description="Helical" evidence="1">
    <location>
        <begin position="96"/>
        <end position="117"/>
    </location>
</feature>
<keyword evidence="1" id="KW-1133">Transmembrane helix</keyword>
<keyword evidence="1" id="KW-0812">Transmembrane</keyword>
<comment type="caution">
    <text evidence="2">The sequence shown here is derived from an EMBL/GenBank/DDBJ whole genome shotgun (WGS) entry which is preliminary data.</text>
</comment>
<reference evidence="2 3" key="1">
    <citation type="submission" date="2019-12" db="EMBL/GenBank/DDBJ databases">
        <title>Chromosome-level assembly of the Caenorhabditis remanei genome.</title>
        <authorList>
            <person name="Teterina A.A."/>
            <person name="Willis J.H."/>
            <person name="Phillips P.C."/>
        </authorList>
    </citation>
    <scope>NUCLEOTIDE SEQUENCE [LARGE SCALE GENOMIC DNA]</scope>
    <source>
        <strain evidence="2 3">PX506</strain>
        <tissue evidence="2">Whole organism</tissue>
    </source>
</reference>
<evidence type="ECO:0000313" key="3">
    <source>
        <dbReference type="Proteomes" id="UP000483820"/>
    </source>
</evidence>
<organism evidence="2 3">
    <name type="scientific">Caenorhabditis remanei</name>
    <name type="common">Caenorhabditis vulgaris</name>
    <dbReference type="NCBI Taxonomy" id="31234"/>
    <lineage>
        <taxon>Eukaryota</taxon>
        <taxon>Metazoa</taxon>
        <taxon>Ecdysozoa</taxon>
        <taxon>Nematoda</taxon>
        <taxon>Chromadorea</taxon>
        <taxon>Rhabditida</taxon>
        <taxon>Rhabditina</taxon>
        <taxon>Rhabditomorpha</taxon>
        <taxon>Rhabditoidea</taxon>
        <taxon>Rhabditidae</taxon>
        <taxon>Peloderinae</taxon>
        <taxon>Caenorhabditis</taxon>
    </lineage>
</organism>
<accession>A0A6A5HFY0</accession>
<proteinExistence type="predicted"/>
<dbReference type="RefSeq" id="XP_053589188.1">
    <property type="nucleotide sequence ID" value="XM_053724994.1"/>
</dbReference>
<keyword evidence="1" id="KW-0472">Membrane</keyword>
<evidence type="ECO:0000313" key="2">
    <source>
        <dbReference type="EMBL" id="KAF1765072.1"/>
    </source>
</evidence>
<dbReference type="EMBL" id="WUAV01000002">
    <property type="protein sequence ID" value="KAF1765072.1"/>
    <property type="molecule type" value="Genomic_DNA"/>
</dbReference>
<dbReference type="Proteomes" id="UP000483820">
    <property type="component" value="Chromosome II"/>
</dbReference>
<dbReference type="KEGG" id="crq:GCK72_005023"/>
<dbReference type="CTD" id="78774036"/>
<sequence>MPTEWKEDEETIALADGVQTKDKVLQKKVSFAETSPASSIRIHPDEEPIIIRKHSKLGRIINFLLCRSGSANKKQSKRIPSLSQLFQHAGPKESTLLYSAIFLAILSGILQLAVGVLT</sequence>
<evidence type="ECO:0000256" key="1">
    <source>
        <dbReference type="SAM" id="Phobius"/>
    </source>
</evidence>
<gene>
    <name evidence="2" type="ORF">GCK72_005023</name>
</gene>
<name>A0A6A5HFY0_CAERE</name>
<dbReference type="AlphaFoldDB" id="A0A6A5HFY0"/>
<dbReference type="GeneID" id="78774036"/>